<feature type="transmembrane region" description="Helical" evidence="7">
    <location>
        <begin position="15"/>
        <end position="35"/>
    </location>
</feature>
<keyword evidence="5 7" id="KW-1133">Transmembrane helix</keyword>
<feature type="transmembrane region" description="Helical" evidence="7">
    <location>
        <begin position="121"/>
        <end position="147"/>
    </location>
</feature>
<feature type="transmembrane region" description="Helical" evidence="7">
    <location>
        <begin position="262"/>
        <end position="282"/>
    </location>
</feature>
<evidence type="ECO:0000256" key="2">
    <source>
        <dbReference type="ARBA" id="ARBA00007965"/>
    </source>
</evidence>
<gene>
    <name evidence="8" type="ORF">MJAP1_000306</name>
</gene>
<dbReference type="GeneID" id="85223955"/>
<protein>
    <recommendedName>
        <fullName evidence="10">Nucleoside transporter</fullName>
    </recommendedName>
</protein>
<evidence type="ECO:0000256" key="6">
    <source>
        <dbReference type="ARBA" id="ARBA00023136"/>
    </source>
</evidence>
<dbReference type="PANTHER" id="PTHR10332">
    <property type="entry name" value="EQUILIBRATIVE NUCLEOSIDE TRANSPORTER"/>
    <property type="match status" value="1"/>
</dbReference>
<dbReference type="PANTHER" id="PTHR10332:SF88">
    <property type="entry name" value="EQUILIBRATIVE NUCLEOSIDE TRANSPORTER 1, ISOFORM A"/>
    <property type="match status" value="1"/>
</dbReference>
<keyword evidence="9" id="KW-1185">Reference proteome</keyword>
<sequence length="463" mass="49629">MEAARPAGSPGRIALVKWLAVLLGMSMLAPFNTLVTSMAYFHDAFRLAPGVATTFSSGIMTVFNVTSVFCAILATMRGGRKDASPMHRVVRALYASIGGFLVLAVSVPVRGTEPLEAVYPYYVFLLGISVVLAVAQAFMQSAIMVICTQLTVDGTLMGYMLAGQALQGVFGSVVNLVSTMLAVQLDKGAPSSDTKQAHENANAAMAVFLTTTLLQATTLVCLWRALRLPAVSARMDEWGAGAEERSRSSDGFRRLMRVQKRILPWSASIFCVFLVTLGVYPALTSQARSVHSRPDGTLVESASVFVALHIVAMNLGDLIGRRLPVLSTYLLIRRGWVSLACTTLRFFFFPLFFACNLVGESNKTPAWALPDAVFFALVFFLGVTTGCNSTSILISGPKLLEKRPGTAVPLESAATDDVEQDRLLDAPNAPLDGDASIASMILSFWLVLGLTAGSCFSFLVLAL</sequence>
<evidence type="ECO:0000256" key="5">
    <source>
        <dbReference type="ARBA" id="ARBA00022989"/>
    </source>
</evidence>
<dbReference type="GO" id="GO:0005886">
    <property type="term" value="C:plasma membrane"/>
    <property type="evidence" value="ECO:0007669"/>
    <property type="project" value="TreeGrafter"/>
</dbReference>
<dbReference type="EMBL" id="CP119958">
    <property type="protein sequence ID" value="WFD37362.1"/>
    <property type="molecule type" value="Genomic_DNA"/>
</dbReference>
<feature type="transmembrane region" description="Helical" evidence="7">
    <location>
        <begin position="88"/>
        <end position="109"/>
    </location>
</feature>
<evidence type="ECO:0000256" key="4">
    <source>
        <dbReference type="ARBA" id="ARBA00022692"/>
    </source>
</evidence>
<comment type="subcellular location">
    <subcellularLocation>
        <location evidence="1">Membrane</location>
        <topology evidence="1">Multi-pass membrane protein</topology>
    </subcellularLocation>
</comment>
<evidence type="ECO:0000256" key="7">
    <source>
        <dbReference type="SAM" id="Phobius"/>
    </source>
</evidence>
<feature type="transmembrane region" description="Helical" evidence="7">
    <location>
        <begin position="441"/>
        <end position="462"/>
    </location>
</feature>
<evidence type="ECO:0008006" key="10">
    <source>
        <dbReference type="Google" id="ProtNLM"/>
    </source>
</evidence>
<dbReference type="RefSeq" id="XP_060120259.1">
    <property type="nucleotide sequence ID" value="XM_060264276.1"/>
</dbReference>
<feature type="transmembrane region" description="Helical" evidence="7">
    <location>
        <begin position="55"/>
        <end position="76"/>
    </location>
</feature>
<keyword evidence="3" id="KW-0813">Transport</keyword>
<dbReference type="InterPro" id="IPR036259">
    <property type="entry name" value="MFS_trans_sf"/>
</dbReference>
<comment type="similarity">
    <text evidence="2">Belongs to the SLC29A/ENT transporter (TC 2.A.57) family.</text>
</comment>
<organism evidence="8 9">
    <name type="scientific">Malassezia japonica</name>
    <dbReference type="NCBI Taxonomy" id="223818"/>
    <lineage>
        <taxon>Eukaryota</taxon>
        <taxon>Fungi</taxon>
        <taxon>Dikarya</taxon>
        <taxon>Basidiomycota</taxon>
        <taxon>Ustilaginomycotina</taxon>
        <taxon>Malasseziomycetes</taxon>
        <taxon>Malasseziales</taxon>
        <taxon>Malasseziaceae</taxon>
        <taxon>Malassezia</taxon>
    </lineage>
</organism>
<accession>A0AAF0J862</accession>
<dbReference type="PIRSF" id="PIRSF016379">
    <property type="entry name" value="ENT"/>
    <property type="match status" value="1"/>
</dbReference>
<evidence type="ECO:0000313" key="9">
    <source>
        <dbReference type="Proteomes" id="UP001217754"/>
    </source>
</evidence>
<dbReference type="GO" id="GO:0015205">
    <property type="term" value="F:nucleobase transmembrane transporter activity"/>
    <property type="evidence" value="ECO:0007669"/>
    <property type="project" value="TreeGrafter"/>
</dbReference>
<dbReference type="GO" id="GO:0034257">
    <property type="term" value="F:nicotinamide riboside transmembrane transporter activity"/>
    <property type="evidence" value="ECO:0007669"/>
    <property type="project" value="TreeGrafter"/>
</dbReference>
<dbReference type="Pfam" id="PF01733">
    <property type="entry name" value="Nucleoside_tran"/>
    <property type="match status" value="1"/>
</dbReference>
<reference evidence="8" key="1">
    <citation type="submission" date="2023-03" db="EMBL/GenBank/DDBJ databases">
        <title>Mating type loci evolution in Malassezia.</title>
        <authorList>
            <person name="Coelho M.A."/>
        </authorList>
    </citation>
    <scope>NUCLEOTIDE SEQUENCE</scope>
    <source>
        <strain evidence="8">CBS 9431</strain>
    </source>
</reference>
<dbReference type="GO" id="GO:0000329">
    <property type="term" value="C:fungal-type vacuole membrane"/>
    <property type="evidence" value="ECO:0007669"/>
    <property type="project" value="TreeGrafter"/>
</dbReference>
<dbReference type="InterPro" id="IPR002259">
    <property type="entry name" value="Eqnu_transpt"/>
</dbReference>
<feature type="transmembrane region" description="Helical" evidence="7">
    <location>
        <begin position="331"/>
        <end position="353"/>
    </location>
</feature>
<keyword evidence="4 7" id="KW-0812">Transmembrane</keyword>
<dbReference type="AlphaFoldDB" id="A0AAF0J862"/>
<feature type="transmembrane region" description="Helical" evidence="7">
    <location>
        <begin position="159"/>
        <end position="183"/>
    </location>
</feature>
<feature type="transmembrane region" description="Helical" evidence="7">
    <location>
        <begin position="373"/>
        <end position="394"/>
    </location>
</feature>
<dbReference type="Proteomes" id="UP001217754">
    <property type="component" value="Chromosome 1"/>
</dbReference>
<dbReference type="SUPFAM" id="SSF103473">
    <property type="entry name" value="MFS general substrate transporter"/>
    <property type="match status" value="1"/>
</dbReference>
<dbReference type="PRINTS" id="PR01130">
    <property type="entry name" value="DERENTRNSPRT"/>
</dbReference>
<proteinExistence type="inferred from homology"/>
<feature type="transmembrane region" description="Helical" evidence="7">
    <location>
        <begin position="203"/>
        <end position="226"/>
    </location>
</feature>
<evidence type="ECO:0000256" key="1">
    <source>
        <dbReference type="ARBA" id="ARBA00004141"/>
    </source>
</evidence>
<evidence type="ECO:0000256" key="3">
    <source>
        <dbReference type="ARBA" id="ARBA00022448"/>
    </source>
</evidence>
<keyword evidence="6 7" id="KW-0472">Membrane</keyword>
<name>A0AAF0J862_9BASI</name>
<evidence type="ECO:0000313" key="8">
    <source>
        <dbReference type="EMBL" id="WFD37362.1"/>
    </source>
</evidence>